<proteinExistence type="predicted"/>
<dbReference type="EMBL" id="KV425889">
    <property type="protein sequence ID" value="KZW02186.1"/>
    <property type="molecule type" value="Genomic_DNA"/>
</dbReference>
<evidence type="ECO:0000313" key="1">
    <source>
        <dbReference type="EMBL" id="KZW02186.1"/>
    </source>
</evidence>
<organism evidence="1 2">
    <name type="scientific">Exidia glandulosa HHB12029</name>
    <dbReference type="NCBI Taxonomy" id="1314781"/>
    <lineage>
        <taxon>Eukaryota</taxon>
        <taxon>Fungi</taxon>
        <taxon>Dikarya</taxon>
        <taxon>Basidiomycota</taxon>
        <taxon>Agaricomycotina</taxon>
        <taxon>Agaricomycetes</taxon>
        <taxon>Auriculariales</taxon>
        <taxon>Exidiaceae</taxon>
        <taxon>Exidia</taxon>
    </lineage>
</organism>
<sequence>MTPVRELRNSHERCIATIAKACTGLVSFGSNIPSSAPLRVSRLYGAPTGTVPVLHAHRLTHLDLGYTNSPLSPAAHPNFFVAPAPDTEERQPPENQVDLSSADVLAVLPALTHLAVHFWRCGVDLFPAVLRNRRLVAVLVYSVHLNYFATAWQAHDDARLEALLDLTRGDERVRFAFTPAPTISGNDIWEGHIARGDSIFMAGKLAKDVFR</sequence>
<accession>A0A165PHI6</accession>
<dbReference type="AlphaFoldDB" id="A0A165PHI6"/>
<gene>
    <name evidence="1" type="ORF">EXIGLDRAFT_735667</name>
</gene>
<dbReference type="Proteomes" id="UP000077266">
    <property type="component" value="Unassembled WGS sequence"/>
</dbReference>
<dbReference type="InParanoid" id="A0A165PHI6"/>
<evidence type="ECO:0000313" key="2">
    <source>
        <dbReference type="Proteomes" id="UP000077266"/>
    </source>
</evidence>
<name>A0A165PHI6_EXIGL</name>
<keyword evidence="2" id="KW-1185">Reference proteome</keyword>
<reference evidence="1 2" key="1">
    <citation type="journal article" date="2016" name="Mol. Biol. Evol.">
        <title>Comparative Genomics of Early-Diverging Mushroom-Forming Fungi Provides Insights into the Origins of Lignocellulose Decay Capabilities.</title>
        <authorList>
            <person name="Nagy L.G."/>
            <person name="Riley R."/>
            <person name="Tritt A."/>
            <person name="Adam C."/>
            <person name="Daum C."/>
            <person name="Floudas D."/>
            <person name="Sun H."/>
            <person name="Yadav J.S."/>
            <person name="Pangilinan J."/>
            <person name="Larsson K.H."/>
            <person name="Matsuura K."/>
            <person name="Barry K."/>
            <person name="Labutti K."/>
            <person name="Kuo R."/>
            <person name="Ohm R.A."/>
            <person name="Bhattacharya S.S."/>
            <person name="Shirouzu T."/>
            <person name="Yoshinaga Y."/>
            <person name="Martin F.M."/>
            <person name="Grigoriev I.V."/>
            <person name="Hibbett D.S."/>
        </authorList>
    </citation>
    <scope>NUCLEOTIDE SEQUENCE [LARGE SCALE GENOMIC DNA]</scope>
    <source>
        <strain evidence="1 2">HHB12029</strain>
    </source>
</reference>
<protein>
    <submittedName>
        <fullName evidence="1">Uncharacterized protein</fullName>
    </submittedName>
</protein>